<keyword evidence="2" id="KW-1185">Reference proteome</keyword>
<accession>A0A3M7QB01</accession>
<evidence type="ECO:0000313" key="2">
    <source>
        <dbReference type="Proteomes" id="UP000276133"/>
    </source>
</evidence>
<dbReference type="OrthoDB" id="10057873at2759"/>
<feature type="non-terminal residue" evidence="1">
    <location>
        <position position="1"/>
    </location>
</feature>
<evidence type="ECO:0008006" key="3">
    <source>
        <dbReference type="Google" id="ProtNLM"/>
    </source>
</evidence>
<dbReference type="EMBL" id="REGN01006723">
    <property type="protein sequence ID" value="RNA08493.1"/>
    <property type="molecule type" value="Genomic_DNA"/>
</dbReference>
<protein>
    <recommendedName>
        <fullName evidence="3">HAT C-terminal dimerisation domain-containing protein</fullName>
    </recommendedName>
</protein>
<proteinExistence type="predicted"/>
<gene>
    <name evidence="1" type="ORF">BpHYR1_007150</name>
</gene>
<organism evidence="1 2">
    <name type="scientific">Brachionus plicatilis</name>
    <name type="common">Marine rotifer</name>
    <name type="synonym">Brachionus muelleri</name>
    <dbReference type="NCBI Taxonomy" id="10195"/>
    <lineage>
        <taxon>Eukaryota</taxon>
        <taxon>Metazoa</taxon>
        <taxon>Spiralia</taxon>
        <taxon>Gnathifera</taxon>
        <taxon>Rotifera</taxon>
        <taxon>Eurotatoria</taxon>
        <taxon>Monogononta</taxon>
        <taxon>Pseudotrocha</taxon>
        <taxon>Ploima</taxon>
        <taxon>Brachionidae</taxon>
        <taxon>Brachionus</taxon>
    </lineage>
</organism>
<reference evidence="1 2" key="1">
    <citation type="journal article" date="2018" name="Sci. Rep.">
        <title>Genomic signatures of local adaptation to the degree of environmental predictability in rotifers.</title>
        <authorList>
            <person name="Franch-Gras L."/>
            <person name="Hahn C."/>
            <person name="Garcia-Roger E.M."/>
            <person name="Carmona M.J."/>
            <person name="Serra M."/>
            <person name="Gomez A."/>
        </authorList>
    </citation>
    <scope>NUCLEOTIDE SEQUENCE [LARGE SCALE GENOMIC DNA]</scope>
    <source>
        <strain evidence="1">HYR1</strain>
    </source>
</reference>
<comment type="caution">
    <text evidence="1">The sequence shown here is derived from an EMBL/GenBank/DDBJ whole genome shotgun (WGS) entry which is preliminary data.</text>
</comment>
<dbReference type="AlphaFoldDB" id="A0A3M7QB01"/>
<name>A0A3M7QB01_BRAPC</name>
<dbReference type="Proteomes" id="UP000276133">
    <property type="component" value="Unassembled WGS sequence"/>
</dbReference>
<sequence length="210" mass="25006">WSPNQPTKKTSFKRQLLLSTRLLFNLNKGVNFELTARINYGHKISRLIKLNMKFFTKFFILNVEILVKKDLDFLKCTYVQKSKSEFEISGESVRKCLKIRQKYDIIAIRLSVSILETRIRQKYDISARKNQLVCSSECKSRQKDYAKFFRKIYEILQNLRCHNQTKIKHHTSSGPIERTFSYAGYINRPHRSRMTVKNLENTTLLRYLIK</sequence>
<evidence type="ECO:0000313" key="1">
    <source>
        <dbReference type="EMBL" id="RNA08493.1"/>
    </source>
</evidence>